<comment type="caution">
    <text evidence="1">The sequence shown here is derived from an EMBL/GenBank/DDBJ whole genome shotgun (WGS) entry which is preliminary data.</text>
</comment>
<dbReference type="Proteomes" id="UP000499080">
    <property type="component" value="Unassembled WGS sequence"/>
</dbReference>
<protein>
    <submittedName>
        <fullName evidence="1">Uncharacterized protein</fullName>
    </submittedName>
</protein>
<proteinExistence type="predicted"/>
<dbReference type="AlphaFoldDB" id="A0A4Y2B2Z8"/>
<evidence type="ECO:0000313" key="1">
    <source>
        <dbReference type="EMBL" id="GBL85849.1"/>
    </source>
</evidence>
<reference evidence="1 2" key="1">
    <citation type="journal article" date="2019" name="Sci. Rep.">
        <title>Orb-weaving spider Araneus ventricosus genome elucidates the spidroin gene catalogue.</title>
        <authorList>
            <person name="Kono N."/>
            <person name="Nakamura H."/>
            <person name="Ohtoshi R."/>
            <person name="Moran D.A.P."/>
            <person name="Shinohara A."/>
            <person name="Yoshida Y."/>
            <person name="Fujiwara M."/>
            <person name="Mori M."/>
            <person name="Tomita M."/>
            <person name="Arakawa K."/>
        </authorList>
    </citation>
    <scope>NUCLEOTIDE SEQUENCE [LARGE SCALE GENOMIC DNA]</scope>
</reference>
<accession>A0A4Y2B2Z8</accession>
<evidence type="ECO:0000313" key="2">
    <source>
        <dbReference type="Proteomes" id="UP000499080"/>
    </source>
</evidence>
<name>A0A4Y2B2Z8_ARAVE</name>
<keyword evidence="2" id="KW-1185">Reference proteome</keyword>
<sequence>MSRFQYVGLHWLLYRCRRSLVNAVDILTLQFQSVVNAGKIGEEDYNIVSSESRDSTQISDSVQTKKISVTRRSLPGRSCVTAMSDDHYLLFLGIILNSKEYSIVPHLGSDHCLSTWRRISFTILQKRYHHNRGDKKDIESDINIRTWKDDAKSQLEESTSLIEYYLFRL</sequence>
<dbReference type="EMBL" id="BGPR01000045">
    <property type="protein sequence ID" value="GBL85849.1"/>
    <property type="molecule type" value="Genomic_DNA"/>
</dbReference>
<gene>
    <name evidence="1" type="ORF">AVEN_63179_1</name>
</gene>
<organism evidence="1 2">
    <name type="scientific">Araneus ventricosus</name>
    <name type="common">Orbweaver spider</name>
    <name type="synonym">Epeira ventricosa</name>
    <dbReference type="NCBI Taxonomy" id="182803"/>
    <lineage>
        <taxon>Eukaryota</taxon>
        <taxon>Metazoa</taxon>
        <taxon>Ecdysozoa</taxon>
        <taxon>Arthropoda</taxon>
        <taxon>Chelicerata</taxon>
        <taxon>Arachnida</taxon>
        <taxon>Araneae</taxon>
        <taxon>Araneomorphae</taxon>
        <taxon>Entelegynae</taxon>
        <taxon>Araneoidea</taxon>
        <taxon>Araneidae</taxon>
        <taxon>Araneus</taxon>
    </lineage>
</organism>